<dbReference type="GO" id="GO:0160147">
    <property type="term" value="F:tRNA pseudouridine(38-40) synthase activity"/>
    <property type="evidence" value="ECO:0007669"/>
    <property type="project" value="UniProtKB-EC"/>
</dbReference>
<feature type="domain" description="Pseudouridine synthase I TruA alpha/beta" evidence="8">
    <location>
        <begin position="8"/>
        <end position="103"/>
    </location>
</feature>
<dbReference type="InterPro" id="IPR020095">
    <property type="entry name" value="PsdUridine_synth_TruA_C"/>
</dbReference>
<dbReference type="PIRSF" id="PIRSF001430">
    <property type="entry name" value="tRNA_psdUrid_synth"/>
    <property type="match status" value="1"/>
</dbReference>
<keyword evidence="10" id="KW-1185">Reference proteome</keyword>
<comment type="caution">
    <text evidence="9">The sequence shown here is derived from an EMBL/GenBank/DDBJ whole genome shotgun (WGS) entry which is preliminary data.</text>
</comment>
<dbReference type="EMBL" id="QOWE01000031">
    <property type="protein sequence ID" value="RCR66157.1"/>
    <property type="molecule type" value="Genomic_DNA"/>
</dbReference>
<dbReference type="InterPro" id="IPR001406">
    <property type="entry name" value="PsdUridine_synth_TruA"/>
</dbReference>
<feature type="domain" description="Pseudouridine synthase I TruA alpha/beta" evidence="8">
    <location>
        <begin position="149"/>
        <end position="243"/>
    </location>
</feature>
<dbReference type="NCBIfam" id="TIGR00071">
    <property type="entry name" value="hisT_truA"/>
    <property type="match status" value="1"/>
</dbReference>
<dbReference type="InterPro" id="IPR020103">
    <property type="entry name" value="PsdUridine_synth_cat_dom_sf"/>
</dbReference>
<evidence type="ECO:0000256" key="1">
    <source>
        <dbReference type="ARBA" id="ARBA00009375"/>
    </source>
</evidence>
<dbReference type="SUPFAM" id="SSF55120">
    <property type="entry name" value="Pseudouridine synthase"/>
    <property type="match status" value="1"/>
</dbReference>
<evidence type="ECO:0000256" key="5">
    <source>
        <dbReference type="PIRSR" id="PIRSR001430-1"/>
    </source>
</evidence>
<dbReference type="PANTHER" id="PTHR11142">
    <property type="entry name" value="PSEUDOURIDYLATE SYNTHASE"/>
    <property type="match status" value="1"/>
</dbReference>
<evidence type="ECO:0000256" key="3">
    <source>
        <dbReference type="ARBA" id="ARBA00023235"/>
    </source>
</evidence>
<dbReference type="HAMAP" id="MF_00171">
    <property type="entry name" value="TruA"/>
    <property type="match status" value="1"/>
</dbReference>
<accession>A0A368JET5</accession>
<dbReference type="OrthoDB" id="9811823at2"/>
<dbReference type="InterPro" id="IPR020094">
    <property type="entry name" value="TruA/RsuA/RluB/E/F_N"/>
</dbReference>
<protein>
    <recommendedName>
        <fullName evidence="4">tRNA pseudouridine synthase A</fullName>
        <ecNumber evidence="4">5.4.99.12</ecNumber>
    </recommendedName>
    <alternativeName>
        <fullName evidence="4">tRNA pseudouridine(38-40) synthase</fullName>
    </alternativeName>
    <alternativeName>
        <fullName evidence="4">tRNA pseudouridylate synthase I</fullName>
    </alternativeName>
    <alternativeName>
        <fullName evidence="4">tRNA-uridine isomerase I</fullName>
    </alternativeName>
</protein>
<feature type="binding site" evidence="4 6">
    <location>
        <position position="110"/>
    </location>
    <ligand>
        <name>substrate</name>
    </ligand>
</feature>
<dbReference type="Pfam" id="PF01416">
    <property type="entry name" value="PseudoU_synth_1"/>
    <property type="match status" value="2"/>
</dbReference>
<keyword evidence="2 4" id="KW-0819">tRNA processing</keyword>
<evidence type="ECO:0000256" key="2">
    <source>
        <dbReference type="ARBA" id="ARBA00022694"/>
    </source>
</evidence>
<dbReference type="Gene3D" id="3.30.70.580">
    <property type="entry name" value="Pseudouridine synthase I, catalytic domain, N-terminal subdomain"/>
    <property type="match status" value="1"/>
</dbReference>
<dbReference type="RefSeq" id="WP_114409549.1">
    <property type="nucleotide sequence ID" value="NZ_QOWE01000031.1"/>
</dbReference>
<dbReference type="GO" id="GO:0031119">
    <property type="term" value="P:tRNA pseudouridine synthesis"/>
    <property type="evidence" value="ECO:0007669"/>
    <property type="project" value="UniProtKB-UniRule"/>
</dbReference>
<dbReference type="FunFam" id="3.30.70.580:FF:000001">
    <property type="entry name" value="tRNA pseudouridine synthase A"/>
    <property type="match status" value="1"/>
</dbReference>
<dbReference type="GO" id="GO:0003723">
    <property type="term" value="F:RNA binding"/>
    <property type="evidence" value="ECO:0007669"/>
    <property type="project" value="InterPro"/>
</dbReference>
<dbReference type="PANTHER" id="PTHR11142:SF0">
    <property type="entry name" value="TRNA PSEUDOURIDINE SYNTHASE-LIKE 1"/>
    <property type="match status" value="1"/>
</dbReference>
<dbReference type="EC" id="5.4.99.12" evidence="4"/>
<comment type="function">
    <text evidence="4">Formation of pseudouridine at positions 38, 39 and 40 in the anticodon stem and loop of transfer RNAs.</text>
</comment>
<proteinExistence type="inferred from homology"/>
<comment type="caution">
    <text evidence="4">Lacks conserved residue(s) required for the propagation of feature annotation.</text>
</comment>
<dbReference type="AlphaFoldDB" id="A0A368JET5"/>
<evidence type="ECO:0000256" key="7">
    <source>
        <dbReference type="RuleBase" id="RU003792"/>
    </source>
</evidence>
<dbReference type="Gene3D" id="3.30.70.660">
    <property type="entry name" value="Pseudouridine synthase I, catalytic domain, C-terminal subdomain"/>
    <property type="match status" value="1"/>
</dbReference>
<comment type="subunit">
    <text evidence="4">Homodimer.</text>
</comment>
<evidence type="ECO:0000313" key="9">
    <source>
        <dbReference type="EMBL" id="RCR66157.1"/>
    </source>
</evidence>
<reference evidence="9 10" key="1">
    <citation type="submission" date="2018-07" db="EMBL/GenBank/DDBJ databases">
        <title>Genome analysis of Larkinella rosea.</title>
        <authorList>
            <person name="Zhou Z."/>
            <person name="Wang G."/>
        </authorList>
    </citation>
    <scope>NUCLEOTIDE SEQUENCE [LARGE SCALE GENOMIC DNA]</scope>
    <source>
        <strain evidence="10">zzj9</strain>
    </source>
</reference>
<evidence type="ECO:0000259" key="8">
    <source>
        <dbReference type="Pfam" id="PF01416"/>
    </source>
</evidence>
<evidence type="ECO:0000313" key="10">
    <source>
        <dbReference type="Proteomes" id="UP000253383"/>
    </source>
</evidence>
<keyword evidence="3 4" id="KW-0413">Isomerase</keyword>
<dbReference type="CDD" id="cd02570">
    <property type="entry name" value="PseudoU_synth_EcTruA"/>
    <property type="match status" value="1"/>
</dbReference>
<comment type="catalytic activity">
    <reaction evidence="4 7">
        <text>uridine(38/39/40) in tRNA = pseudouridine(38/39/40) in tRNA</text>
        <dbReference type="Rhea" id="RHEA:22376"/>
        <dbReference type="Rhea" id="RHEA-COMP:10085"/>
        <dbReference type="Rhea" id="RHEA-COMP:10087"/>
        <dbReference type="ChEBI" id="CHEBI:65314"/>
        <dbReference type="ChEBI" id="CHEBI:65315"/>
        <dbReference type="EC" id="5.4.99.12"/>
    </reaction>
</comment>
<organism evidence="9 10">
    <name type="scientific">Larkinella punicea</name>
    <dbReference type="NCBI Taxonomy" id="2315727"/>
    <lineage>
        <taxon>Bacteria</taxon>
        <taxon>Pseudomonadati</taxon>
        <taxon>Bacteroidota</taxon>
        <taxon>Cytophagia</taxon>
        <taxon>Cytophagales</taxon>
        <taxon>Spirosomataceae</taxon>
        <taxon>Larkinella</taxon>
    </lineage>
</organism>
<evidence type="ECO:0000256" key="4">
    <source>
        <dbReference type="HAMAP-Rule" id="MF_00171"/>
    </source>
</evidence>
<gene>
    <name evidence="4" type="primary">truA</name>
    <name evidence="9" type="ORF">DUE52_28670</name>
</gene>
<sequence length="256" mass="29531">MRYFIQLSYRGTAYHGWQFQPNGISVQEVLEQKLSLILKERISIVGSGRTDAGVHAEQQFAHFDIEKPIALTDLMIHALNCMLPPDIAIQSIFPVDPTAHARFSATTRYYQYRIRKQKSPFLDFLVYVFRPELDIDRMNEAANLVLQHTDFESFSKVRTNVSHFRCVIHRAEWLIENDQLVFHIKANRFLYGMVRTLVGTMLEVGQGRMTVAEFKEILLANDRRKAGRSAPASGLFLVEVGYPAEVFSKKMMNDER</sequence>
<dbReference type="InterPro" id="IPR020097">
    <property type="entry name" value="PsdUridine_synth_TruA_a/b_dom"/>
</dbReference>
<comment type="similarity">
    <text evidence="1 4 7">Belongs to the tRNA pseudouridine synthase TruA family.</text>
</comment>
<evidence type="ECO:0000256" key="6">
    <source>
        <dbReference type="PIRSR" id="PIRSR001430-2"/>
    </source>
</evidence>
<name>A0A368JET5_9BACT</name>
<dbReference type="Proteomes" id="UP000253383">
    <property type="component" value="Unassembled WGS sequence"/>
</dbReference>
<feature type="active site" description="Nucleophile" evidence="4 5">
    <location>
        <position position="51"/>
    </location>
</feature>